<accession>A0A1I2DLH7</accession>
<reference evidence="2 3" key="1">
    <citation type="submission" date="2016-10" db="EMBL/GenBank/DDBJ databases">
        <authorList>
            <person name="Varghese N."/>
            <person name="Submissions S."/>
        </authorList>
    </citation>
    <scope>NUCLEOTIDE SEQUENCE [LARGE SCALE GENOMIC DNA]</scope>
    <source>
        <strain evidence="3">YIM D21,KCTC 23444,ACCC 10710</strain>
    </source>
</reference>
<sequence length="237" mass="26631">MRRGRHRGPASLVERQRQAAPSRHRGTISKPVQGRISVVEIPAPFLRDCPRSTGQAGRCSCPRCPVSRQVEKGKIAGWPDHGQTRAARRQVDRPGVLENLSQSRGKRMGVRFHINGIENGACSDRRPSRGIRQMMIEPRLCRPEISKMRKSGGMPACGKPYTQDLAACAQPEYGRRNRRQGCFPRRSWQMVHQRTAFDQRPATMRSTIDGSWPAMSQSRGEAPPRSSRGILKNRSMA</sequence>
<gene>
    <name evidence="2" type="ORF">SAMN04515678_11756</name>
</gene>
<evidence type="ECO:0000313" key="3">
    <source>
        <dbReference type="Proteomes" id="UP000325289"/>
    </source>
</evidence>
<dbReference type="EMBL" id="FOMS01000017">
    <property type="protein sequence ID" value="SFE81465.1"/>
    <property type="molecule type" value="Genomic_DNA"/>
</dbReference>
<dbReference type="AlphaFoldDB" id="A0A1I2DLH7"/>
<proteinExistence type="predicted"/>
<name>A0A1I2DLH7_9RHOB</name>
<keyword evidence="3" id="KW-1185">Reference proteome</keyword>
<feature type="compositionally biased region" description="Polar residues" evidence="1">
    <location>
        <begin position="205"/>
        <end position="219"/>
    </location>
</feature>
<feature type="region of interest" description="Disordered" evidence="1">
    <location>
        <begin position="1"/>
        <end position="29"/>
    </location>
</feature>
<evidence type="ECO:0000313" key="2">
    <source>
        <dbReference type="EMBL" id="SFE81465.1"/>
    </source>
</evidence>
<dbReference type="Proteomes" id="UP000325289">
    <property type="component" value="Unassembled WGS sequence"/>
</dbReference>
<feature type="region of interest" description="Disordered" evidence="1">
    <location>
        <begin position="205"/>
        <end position="237"/>
    </location>
</feature>
<organism evidence="2 3">
    <name type="scientific">Roseivivax sediminis</name>
    <dbReference type="NCBI Taxonomy" id="936889"/>
    <lineage>
        <taxon>Bacteria</taxon>
        <taxon>Pseudomonadati</taxon>
        <taxon>Pseudomonadota</taxon>
        <taxon>Alphaproteobacteria</taxon>
        <taxon>Rhodobacterales</taxon>
        <taxon>Roseobacteraceae</taxon>
        <taxon>Roseivivax</taxon>
    </lineage>
</organism>
<protein>
    <submittedName>
        <fullName evidence="2">Uncharacterized protein</fullName>
    </submittedName>
</protein>
<evidence type="ECO:0000256" key="1">
    <source>
        <dbReference type="SAM" id="MobiDB-lite"/>
    </source>
</evidence>